<dbReference type="InterPro" id="IPR038116">
    <property type="entry name" value="TrpR-like_sf"/>
</dbReference>
<evidence type="ECO:0000256" key="7">
    <source>
        <dbReference type="ARBA" id="ARBA00023163"/>
    </source>
</evidence>
<comment type="caution">
    <text evidence="8">The sequence shown here is derived from an EMBL/GenBank/DDBJ whole genome shotgun (WGS) entry which is preliminary data.</text>
</comment>
<dbReference type="InterPro" id="IPR013335">
    <property type="entry name" value="Trp_repress_bac"/>
</dbReference>
<dbReference type="Pfam" id="PF01371">
    <property type="entry name" value="Trp_repressor"/>
    <property type="match status" value="1"/>
</dbReference>
<reference evidence="8 9" key="1">
    <citation type="journal article" date="2016" name="Nat. Commun.">
        <title>Thousands of microbial genomes shed light on interconnected biogeochemical processes in an aquifer system.</title>
        <authorList>
            <person name="Anantharaman K."/>
            <person name="Brown C.T."/>
            <person name="Hug L.A."/>
            <person name="Sharon I."/>
            <person name="Castelle C.J."/>
            <person name="Probst A.J."/>
            <person name="Thomas B.C."/>
            <person name="Singh A."/>
            <person name="Wilkins M.J."/>
            <person name="Karaoz U."/>
            <person name="Brodie E.L."/>
            <person name="Williams K.H."/>
            <person name="Hubbard S.S."/>
            <person name="Banfield J.F."/>
        </authorList>
    </citation>
    <scope>NUCLEOTIDE SEQUENCE [LARGE SCALE GENOMIC DNA]</scope>
</reference>
<keyword evidence="4" id="KW-0678">Repressor</keyword>
<dbReference type="PANTHER" id="PTHR38025">
    <property type="entry name" value="TRP OPERON REPRESSOR"/>
    <property type="match status" value="1"/>
</dbReference>
<name>A0A1F7W692_9BACT</name>
<dbReference type="SUPFAM" id="SSF48295">
    <property type="entry name" value="TrpR-like"/>
    <property type="match status" value="1"/>
</dbReference>
<dbReference type="GO" id="GO:0005737">
    <property type="term" value="C:cytoplasm"/>
    <property type="evidence" value="ECO:0007669"/>
    <property type="project" value="UniProtKB-SubCell"/>
</dbReference>
<dbReference type="Proteomes" id="UP000176501">
    <property type="component" value="Unassembled WGS sequence"/>
</dbReference>
<dbReference type="Gene3D" id="1.10.1270.10">
    <property type="entry name" value="TrpR-like"/>
    <property type="match status" value="1"/>
</dbReference>
<comment type="similarity">
    <text evidence="2">Belongs to the TrpR family.</text>
</comment>
<protein>
    <recommendedName>
        <fullName evidence="10">Transcriptional regulator</fullName>
    </recommendedName>
</protein>
<evidence type="ECO:0008006" key="10">
    <source>
        <dbReference type="Google" id="ProtNLM"/>
    </source>
</evidence>
<dbReference type="AlphaFoldDB" id="A0A1F7W692"/>
<sequence length="86" mass="9518">MDDVLVAVQSIAPNKPVLRAFLRDLLTPAEYRDMALRWRIVKLLSQGVPQRGIAESLGVSLSKITRGSRELSDDKGGFAKALRRQA</sequence>
<evidence type="ECO:0000256" key="1">
    <source>
        <dbReference type="ARBA" id="ARBA00004496"/>
    </source>
</evidence>
<proteinExistence type="inferred from homology"/>
<evidence type="ECO:0000256" key="4">
    <source>
        <dbReference type="ARBA" id="ARBA00022491"/>
    </source>
</evidence>
<dbReference type="GO" id="GO:0003700">
    <property type="term" value="F:DNA-binding transcription factor activity"/>
    <property type="evidence" value="ECO:0007669"/>
    <property type="project" value="InterPro"/>
</dbReference>
<evidence type="ECO:0000256" key="3">
    <source>
        <dbReference type="ARBA" id="ARBA00022490"/>
    </source>
</evidence>
<gene>
    <name evidence="8" type="ORF">A2304_03515</name>
</gene>
<organism evidence="8 9">
    <name type="scientific">Candidatus Uhrbacteria bacterium RIFOXYB2_FULL_57_15</name>
    <dbReference type="NCBI Taxonomy" id="1802422"/>
    <lineage>
        <taxon>Bacteria</taxon>
        <taxon>Candidatus Uhriibacteriota</taxon>
    </lineage>
</organism>
<dbReference type="GO" id="GO:0043565">
    <property type="term" value="F:sequence-specific DNA binding"/>
    <property type="evidence" value="ECO:0007669"/>
    <property type="project" value="InterPro"/>
</dbReference>
<evidence type="ECO:0000313" key="9">
    <source>
        <dbReference type="Proteomes" id="UP000176501"/>
    </source>
</evidence>
<evidence type="ECO:0000256" key="6">
    <source>
        <dbReference type="ARBA" id="ARBA00023125"/>
    </source>
</evidence>
<comment type="subcellular location">
    <subcellularLocation>
        <location evidence="1">Cytoplasm</location>
    </subcellularLocation>
</comment>
<keyword evidence="6" id="KW-0238">DNA-binding</keyword>
<keyword evidence="3" id="KW-0963">Cytoplasm</keyword>
<evidence type="ECO:0000313" key="8">
    <source>
        <dbReference type="EMBL" id="OGL98136.1"/>
    </source>
</evidence>
<dbReference type="InterPro" id="IPR010921">
    <property type="entry name" value="Trp_repressor/repl_initiator"/>
</dbReference>
<evidence type="ECO:0000256" key="2">
    <source>
        <dbReference type="ARBA" id="ARBA00007027"/>
    </source>
</evidence>
<dbReference type="EMBL" id="MGFE01000023">
    <property type="protein sequence ID" value="OGL98136.1"/>
    <property type="molecule type" value="Genomic_DNA"/>
</dbReference>
<accession>A0A1F7W692</accession>
<dbReference type="PANTHER" id="PTHR38025:SF1">
    <property type="entry name" value="TRP OPERON REPRESSOR"/>
    <property type="match status" value="1"/>
</dbReference>
<keyword evidence="7" id="KW-0804">Transcription</keyword>
<keyword evidence="5" id="KW-0805">Transcription regulation</keyword>
<dbReference type="InterPro" id="IPR000831">
    <property type="entry name" value="Trp_repress"/>
</dbReference>
<evidence type="ECO:0000256" key="5">
    <source>
        <dbReference type="ARBA" id="ARBA00023015"/>
    </source>
</evidence>